<evidence type="ECO:0000259" key="11">
    <source>
        <dbReference type="Pfam" id="PF01706"/>
    </source>
</evidence>
<evidence type="ECO:0000256" key="8">
    <source>
        <dbReference type="ARBA" id="ARBA00023136"/>
    </source>
</evidence>
<dbReference type="PANTHER" id="PTHR30534:SF0">
    <property type="entry name" value="FLAGELLAR MOTOR SWITCH PROTEIN FLIG"/>
    <property type="match status" value="1"/>
</dbReference>
<feature type="domain" description="Flagellar motor switch protein FliG C-terminal" evidence="11">
    <location>
        <begin position="223"/>
        <end position="329"/>
    </location>
</feature>
<name>A0A0D2GM98_9BACT</name>
<keyword evidence="14" id="KW-0282">Flagellum</keyword>
<dbReference type="GO" id="GO:0009425">
    <property type="term" value="C:bacterial-type flagellum basal body"/>
    <property type="evidence" value="ECO:0007669"/>
    <property type="project" value="UniProtKB-SubCell"/>
</dbReference>
<evidence type="ECO:0000256" key="4">
    <source>
        <dbReference type="ARBA" id="ARBA00021870"/>
    </source>
</evidence>
<dbReference type="OrthoDB" id="9780302at2"/>
<comment type="subcellular location">
    <subcellularLocation>
        <location evidence="1">Bacterial flagellum basal body</location>
    </subcellularLocation>
    <subcellularLocation>
        <location evidence="2">Cell membrane</location>
        <topology evidence="2">Peripheral membrane protein</topology>
        <orientation evidence="2">Cytoplasmic side</orientation>
    </subcellularLocation>
</comment>
<feature type="domain" description="Flagellar motor switch protein FliG middle" evidence="12">
    <location>
        <begin position="120"/>
        <end position="192"/>
    </location>
</feature>
<dbReference type="NCBIfam" id="TIGR00207">
    <property type="entry name" value="fliG"/>
    <property type="match status" value="1"/>
</dbReference>
<dbReference type="Pfam" id="PF01706">
    <property type="entry name" value="FliG_C"/>
    <property type="match status" value="1"/>
</dbReference>
<sequence>MPESSEKNFSGVQKAAIVLTSMGDQFAAEMFKQLDESEIRQVGLAMSKLDQVNAEQVDSLLKEYLEKLKSEIGPMIGGDMTARRALAMALGEDEATRLLEEMDKAKEPVPFERVKNVDSKTLAGFIKSEHPQTIAVILAHLPQSKAAEVVRELPENLQYDITLRLSNLEVIPPGIVEEVIDSVLQREMLSTEGMEAKRLGGVETVAEMLNHVDKATEEHIFSRLEEDDPELAEQIRQLMFVFDDLINVDDRGIRTLLKEVRNEDLTVALKTASEGLKEKILTNVSERAAAMIEEDLEVMGPVRLSEVEESQQKIIQVARRLEKEGKIVIGGKGGEDALV</sequence>
<gene>
    <name evidence="14" type="ORF">X474_00435</name>
</gene>
<reference evidence="14 15" key="1">
    <citation type="submission" date="2013-11" db="EMBL/GenBank/DDBJ databases">
        <title>Metagenomic analysis of a methanogenic consortium involved in long chain n-alkane degradation.</title>
        <authorList>
            <person name="Davidova I.A."/>
            <person name="Callaghan A.V."/>
            <person name="Wawrik B."/>
            <person name="Pruitt S."/>
            <person name="Marks C."/>
            <person name="Duncan K.E."/>
            <person name="Suflita J.M."/>
        </authorList>
    </citation>
    <scope>NUCLEOTIDE SEQUENCE [LARGE SCALE GENOMIC DNA]</scope>
    <source>
        <strain evidence="14 15">SPR</strain>
    </source>
</reference>
<keyword evidence="8" id="KW-0472">Membrane</keyword>
<dbReference type="PATRIC" id="fig|1429043.3.peg.90"/>
<evidence type="ECO:0000256" key="3">
    <source>
        <dbReference type="ARBA" id="ARBA00010299"/>
    </source>
</evidence>
<evidence type="ECO:0000259" key="13">
    <source>
        <dbReference type="Pfam" id="PF14842"/>
    </source>
</evidence>
<dbReference type="InterPro" id="IPR032779">
    <property type="entry name" value="FliG_M"/>
</dbReference>
<evidence type="ECO:0000256" key="7">
    <source>
        <dbReference type="ARBA" id="ARBA00022779"/>
    </source>
</evidence>
<dbReference type="GO" id="GO:0005886">
    <property type="term" value="C:plasma membrane"/>
    <property type="evidence" value="ECO:0007669"/>
    <property type="project" value="UniProtKB-SubCell"/>
</dbReference>
<dbReference type="InterPro" id="IPR028263">
    <property type="entry name" value="FliG_N"/>
</dbReference>
<dbReference type="Proteomes" id="UP000032233">
    <property type="component" value="Unassembled WGS sequence"/>
</dbReference>
<evidence type="ECO:0000256" key="2">
    <source>
        <dbReference type="ARBA" id="ARBA00004413"/>
    </source>
</evidence>
<dbReference type="GO" id="GO:0006935">
    <property type="term" value="P:chemotaxis"/>
    <property type="evidence" value="ECO:0007669"/>
    <property type="project" value="UniProtKB-KW"/>
</dbReference>
<evidence type="ECO:0000313" key="15">
    <source>
        <dbReference type="Proteomes" id="UP000032233"/>
    </source>
</evidence>
<keyword evidence="5" id="KW-1003">Cell membrane</keyword>
<evidence type="ECO:0000256" key="1">
    <source>
        <dbReference type="ARBA" id="ARBA00004117"/>
    </source>
</evidence>
<dbReference type="AlphaFoldDB" id="A0A0D2GM98"/>
<comment type="caution">
    <text evidence="14">The sequence shown here is derived from an EMBL/GenBank/DDBJ whole genome shotgun (WGS) entry which is preliminary data.</text>
</comment>
<keyword evidence="7" id="KW-0283">Flagellar rotation</keyword>
<dbReference type="PIRSF" id="PIRSF003161">
    <property type="entry name" value="FliG"/>
    <property type="match status" value="1"/>
</dbReference>
<dbReference type="FunFam" id="1.10.220.30:FF:000001">
    <property type="entry name" value="Flagellar motor switch protein FliG"/>
    <property type="match status" value="1"/>
</dbReference>
<dbReference type="Gene3D" id="1.10.220.30">
    <property type="match status" value="3"/>
</dbReference>
<dbReference type="STRING" id="1429043.X474_00435"/>
<evidence type="ECO:0000256" key="6">
    <source>
        <dbReference type="ARBA" id="ARBA00022500"/>
    </source>
</evidence>
<dbReference type="InterPro" id="IPR011002">
    <property type="entry name" value="FliG_a-hlx"/>
</dbReference>
<evidence type="ECO:0000256" key="5">
    <source>
        <dbReference type="ARBA" id="ARBA00022475"/>
    </source>
</evidence>
<dbReference type="GO" id="GO:0071973">
    <property type="term" value="P:bacterial-type flagellum-dependent cell motility"/>
    <property type="evidence" value="ECO:0007669"/>
    <property type="project" value="InterPro"/>
</dbReference>
<evidence type="ECO:0000256" key="9">
    <source>
        <dbReference type="ARBA" id="ARBA00023143"/>
    </source>
</evidence>
<keyword evidence="14" id="KW-0969">Cilium</keyword>
<dbReference type="InterPro" id="IPR000090">
    <property type="entry name" value="Flg_Motor_Flig"/>
</dbReference>
<dbReference type="GO" id="GO:0003774">
    <property type="term" value="F:cytoskeletal motor activity"/>
    <property type="evidence" value="ECO:0007669"/>
    <property type="project" value="InterPro"/>
</dbReference>
<evidence type="ECO:0000259" key="12">
    <source>
        <dbReference type="Pfam" id="PF14841"/>
    </source>
</evidence>
<evidence type="ECO:0000313" key="14">
    <source>
        <dbReference type="EMBL" id="KIX15822.1"/>
    </source>
</evidence>
<dbReference type="InParanoid" id="A0A0D2GM98"/>
<organism evidence="14 15">
    <name type="scientific">Dethiosulfatarculus sandiegensis</name>
    <dbReference type="NCBI Taxonomy" id="1429043"/>
    <lineage>
        <taxon>Bacteria</taxon>
        <taxon>Pseudomonadati</taxon>
        <taxon>Thermodesulfobacteriota</taxon>
        <taxon>Desulfarculia</taxon>
        <taxon>Desulfarculales</taxon>
        <taxon>Desulfarculaceae</taxon>
        <taxon>Dethiosulfatarculus</taxon>
    </lineage>
</organism>
<dbReference type="InterPro" id="IPR023087">
    <property type="entry name" value="Flg_Motor_Flig_C"/>
</dbReference>
<dbReference type="PRINTS" id="PR00954">
    <property type="entry name" value="FLGMOTORFLIG"/>
</dbReference>
<comment type="function">
    <text evidence="10">FliG is one of three proteins (FliG, FliN, FliM) that forms the rotor-mounted switch complex (C ring), located at the base of the basal body. This complex interacts with the CheY and CheZ chemotaxis proteins, in addition to contacting components of the motor that determine the direction of flagellar rotation.</text>
</comment>
<dbReference type="Pfam" id="PF14841">
    <property type="entry name" value="FliG_M"/>
    <property type="match status" value="1"/>
</dbReference>
<evidence type="ECO:0000256" key="10">
    <source>
        <dbReference type="ARBA" id="ARBA00025598"/>
    </source>
</evidence>
<keyword evidence="14" id="KW-0966">Cell projection</keyword>
<dbReference type="PANTHER" id="PTHR30534">
    <property type="entry name" value="FLAGELLAR MOTOR SWITCH PROTEIN FLIG"/>
    <property type="match status" value="1"/>
</dbReference>
<keyword evidence="9" id="KW-0975">Bacterial flagellum</keyword>
<dbReference type="Pfam" id="PF14842">
    <property type="entry name" value="FliG_N"/>
    <property type="match status" value="1"/>
</dbReference>
<dbReference type="SUPFAM" id="SSF48029">
    <property type="entry name" value="FliG"/>
    <property type="match status" value="2"/>
</dbReference>
<dbReference type="FunCoup" id="A0A0D2GM98">
    <property type="interactions" value="80"/>
</dbReference>
<dbReference type="RefSeq" id="WP_044346085.1">
    <property type="nucleotide sequence ID" value="NZ_AZAC01000001.1"/>
</dbReference>
<keyword evidence="6" id="KW-0145">Chemotaxis</keyword>
<comment type="similarity">
    <text evidence="3">Belongs to the FliG family.</text>
</comment>
<dbReference type="EMBL" id="AZAC01000001">
    <property type="protein sequence ID" value="KIX15822.1"/>
    <property type="molecule type" value="Genomic_DNA"/>
</dbReference>
<accession>A0A0D2GM98</accession>
<feature type="domain" description="Flagellar motor switch protein FliG N-terminal" evidence="13">
    <location>
        <begin position="9"/>
        <end position="111"/>
    </location>
</feature>
<protein>
    <recommendedName>
        <fullName evidence="4">Flagellar motor switch protein FliG</fullName>
    </recommendedName>
</protein>
<keyword evidence="15" id="KW-1185">Reference proteome</keyword>
<proteinExistence type="inferred from homology"/>